<dbReference type="EC" id="1.5.1.3" evidence="3 8"/>
<dbReference type="CDD" id="cd00209">
    <property type="entry name" value="DHFR"/>
    <property type="match status" value="1"/>
</dbReference>
<evidence type="ECO:0000256" key="3">
    <source>
        <dbReference type="ARBA" id="ARBA00012856"/>
    </source>
</evidence>
<comment type="pathway">
    <text evidence="1 8">Cofactor biosynthesis; tetrahydrofolate biosynthesis; 5,6,7,8-tetrahydrofolate from 7,8-dihydrofolate: step 1/1.</text>
</comment>
<comment type="catalytic activity">
    <reaction evidence="8">
        <text>(6S)-5,6,7,8-tetrahydrofolate + NADP(+) = 7,8-dihydrofolate + NADPH + H(+)</text>
        <dbReference type="Rhea" id="RHEA:15009"/>
        <dbReference type="ChEBI" id="CHEBI:15378"/>
        <dbReference type="ChEBI" id="CHEBI:57451"/>
        <dbReference type="ChEBI" id="CHEBI:57453"/>
        <dbReference type="ChEBI" id="CHEBI:57783"/>
        <dbReference type="ChEBI" id="CHEBI:58349"/>
        <dbReference type="EC" id="1.5.1.3"/>
    </reaction>
</comment>
<dbReference type="InterPro" id="IPR024072">
    <property type="entry name" value="DHFR-like_dom_sf"/>
</dbReference>
<keyword evidence="6 8" id="KW-0560">Oxidoreductase</keyword>
<dbReference type="PIRSF" id="PIRSF000194">
    <property type="entry name" value="DHFR"/>
    <property type="match status" value="1"/>
</dbReference>
<dbReference type="InterPro" id="IPR001796">
    <property type="entry name" value="DHFR_dom"/>
</dbReference>
<dbReference type="EMBL" id="JAKGAS010000002">
    <property type="protein sequence ID" value="MCF2947675.1"/>
    <property type="molecule type" value="Genomic_DNA"/>
</dbReference>
<evidence type="ECO:0000313" key="12">
    <source>
        <dbReference type="Proteomes" id="UP001521137"/>
    </source>
</evidence>
<name>A0ABS9D425_9ALTE</name>
<dbReference type="Pfam" id="PF00186">
    <property type="entry name" value="DHFR_1"/>
    <property type="match status" value="1"/>
</dbReference>
<comment type="similarity">
    <text evidence="2 8 9">Belongs to the dihydrofolate reductase family.</text>
</comment>
<sequence length="173" mass="19484">MMKISMIAAMANNRVIGANNGMPWHLPADLKHFKRTTLGKPIIMGRKTYESIGRALPGRLNIVVTSDRNYVLDDATVVNSCEQAISVATTHFSDGENTNAEVMIIGGGTIYLHFLPFCHRLYLTQIDLTVAGDTYFPDYQAESDWQEIESESHQSDEKNAYDYRFVTFEKQAV</sequence>
<evidence type="ECO:0000313" key="11">
    <source>
        <dbReference type="EMBL" id="MCF2947675.1"/>
    </source>
</evidence>
<evidence type="ECO:0000256" key="9">
    <source>
        <dbReference type="RuleBase" id="RU004474"/>
    </source>
</evidence>
<evidence type="ECO:0000256" key="6">
    <source>
        <dbReference type="ARBA" id="ARBA00023002"/>
    </source>
</evidence>
<evidence type="ECO:0000256" key="7">
    <source>
        <dbReference type="ARBA" id="ARBA00025067"/>
    </source>
</evidence>
<dbReference type="Proteomes" id="UP001521137">
    <property type="component" value="Unassembled WGS sequence"/>
</dbReference>
<evidence type="ECO:0000256" key="4">
    <source>
        <dbReference type="ARBA" id="ARBA00022563"/>
    </source>
</evidence>
<evidence type="ECO:0000256" key="2">
    <source>
        <dbReference type="ARBA" id="ARBA00009539"/>
    </source>
</evidence>
<evidence type="ECO:0000259" key="10">
    <source>
        <dbReference type="PROSITE" id="PS51330"/>
    </source>
</evidence>
<dbReference type="InterPro" id="IPR012259">
    <property type="entry name" value="DHFR"/>
</dbReference>
<gene>
    <name evidence="11" type="primary">folA</name>
    <name evidence="11" type="ORF">L0668_06120</name>
</gene>
<feature type="domain" description="DHFR" evidence="10">
    <location>
        <begin position="3"/>
        <end position="170"/>
    </location>
</feature>
<proteinExistence type="inferred from homology"/>
<reference evidence="11 12" key="1">
    <citation type="submission" date="2022-01" db="EMBL/GenBank/DDBJ databases">
        <title>Paraglaciecola sp. G1-23.</title>
        <authorList>
            <person name="Jin M.S."/>
            <person name="Han D.M."/>
            <person name="Kim H.M."/>
            <person name="Jeon C.O."/>
        </authorList>
    </citation>
    <scope>NUCLEOTIDE SEQUENCE [LARGE SCALE GENOMIC DNA]</scope>
    <source>
        <strain evidence="11 12">G1-23</strain>
    </source>
</reference>
<dbReference type="PANTHER" id="PTHR48069">
    <property type="entry name" value="DIHYDROFOLATE REDUCTASE"/>
    <property type="match status" value="1"/>
</dbReference>
<dbReference type="SUPFAM" id="SSF53597">
    <property type="entry name" value="Dihydrofolate reductase-like"/>
    <property type="match status" value="1"/>
</dbReference>
<evidence type="ECO:0000256" key="1">
    <source>
        <dbReference type="ARBA" id="ARBA00004903"/>
    </source>
</evidence>
<dbReference type="PROSITE" id="PS00075">
    <property type="entry name" value="DHFR_1"/>
    <property type="match status" value="1"/>
</dbReference>
<protein>
    <recommendedName>
        <fullName evidence="3 8">Dihydrofolate reductase</fullName>
        <ecNumber evidence="3 8">1.5.1.3</ecNumber>
    </recommendedName>
</protein>
<keyword evidence="12" id="KW-1185">Reference proteome</keyword>
<comment type="function">
    <text evidence="7 8">Key enzyme in folate metabolism. Catalyzes an essential reaction for de novo glycine and purine synthesis, and for DNA precursor synthesis.</text>
</comment>
<dbReference type="RefSeq" id="WP_235311191.1">
    <property type="nucleotide sequence ID" value="NZ_JAKGAS010000002.1"/>
</dbReference>
<organism evidence="11 12">
    <name type="scientific">Paraglaciecola algarum</name>
    <dbReference type="NCBI Taxonomy" id="3050085"/>
    <lineage>
        <taxon>Bacteria</taxon>
        <taxon>Pseudomonadati</taxon>
        <taxon>Pseudomonadota</taxon>
        <taxon>Gammaproteobacteria</taxon>
        <taxon>Alteromonadales</taxon>
        <taxon>Alteromonadaceae</taxon>
        <taxon>Paraglaciecola</taxon>
    </lineage>
</organism>
<dbReference type="Gene3D" id="3.40.430.10">
    <property type="entry name" value="Dihydrofolate Reductase, subunit A"/>
    <property type="match status" value="1"/>
</dbReference>
<dbReference type="PANTHER" id="PTHR48069:SF3">
    <property type="entry name" value="DIHYDROFOLATE REDUCTASE"/>
    <property type="match status" value="1"/>
</dbReference>
<dbReference type="InterPro" id="IPR017925">
    <property type="entry name" value="DHFR_CS"/>
</dbReference>
<dbReference type="NCBIfam" id="NF008037">
    <property type="entry name" value="PRK10769.1"/>
    <property type="match status" value="1"/>
</dbReference>
<evidence type="ECO:0000256" key="5">
    <source>
        <dbReference type="ARBA" id="ARBA00022857"/>
    </source>
</evidence>
<accession>A0ABS9D425</accession>
<keyword evidence="4 8" id="KW-0554">One-carbon metabolism</keyword>
<keyword evidence="5 8" id="KW-0521">NADP</keyword>
<dbReference type="PROSITE" id="PS51330">
    <property type="entry name" value="DHFR_2"/>
    <property type="match status" value="1"/>
</dbReference>
<dbReference type="PRINTS" id="PR00070">
    <property type="entry name" value="DHFR"/>
</dbReference>
<evidence type="ECO:0000256" key="8">
    <source>
        <dbReference type="PIRNR" id="PIRNR000194"/>
    </source>
</evidence>
<comment type="caution">
    <text evidence="11">The sequence shown here is derived from an EMBL/GenBank/DDBJ whole genome shotgun (WGS) entry which is preliminary data.</text>
</comment>